<keyword evidence="5" id="KW-0966">Cell projection</keyword>
<dbReference type="GO" id="GO:1904158">
    <property type="term" value="P:axonemal central apparatus assembly"/>
    <property type="evidence" value="ECO:0007669"/>
    <property type="project" value="TreeGrafter"/>
</dbReference>
<dbReference type="GeneID" id="107268300"/>
<keyword evidence="4" id="KW-0969">Cilium</keyword>
<dbReference type="PANTHER" id="PTHR23053:SF0">
    <property type="entry name" value="HYDROCEPHALUS-INDUCING PROTEIN HOMOLOG"/>
    <property type="match status" value="1"/>
</dbReference>
<dbReference type="GO" id="GO:0005930">
    <property type="term" value="C:axoneme"/>
    <property type="evidence" value="ECO:0007669"/>
    <property type="project" value="TreeGrafter"/>
</dbReference>
<sequence>MEETTNADCLIKALPKKWDLMKIFQMILDDKHIHKNEKFTDTITIFPSEYMKQMSLTTEERSDFLLKSKQKSEFLEISVAFKVIPSIVIFQNFIPGQVYSVTLTIRNASNILHSLKMSSNTDPYFSVEHKGSLGTKIAPGMASVYSIKFVPMENRDYEYQLTFATDSETFNVPVVAIGPRPILDFPDIIKIPSTAVKVISFKTILVRNVSEVAAVFRLFSDNPKFSVNPCKGLIEKNDTVQFTISFVSDKSGDFEANLLLRYEIGETIGMSLKSSAINANVRLDRGSLRLDETYFGLSRSKNFTIHNRSDYIVKFHWMQYKDKESDEKRKTE</sequence>
<dbReference type="Gene3D" id="2.60.40.10">
    <property type="entry name" value="Immunoglobulins"/>
    <property type="match status" value="3"/>
</dbReference>
<keyword evidence="7" id="KW-1185">Reference proteome</keyword>
<gene>
    <name evidence="8" type="primary">LOC107268300</name>
</gene>
<dbReference type="InterPro" id="IPR008962">
    <property type="entry name" value="PapD-like_sf"/>
</dbReference>
<dbReference type="Pfam" id="PF22544">
    <property type="entry name" value="HYDIN_VesB_CFA65-like_Ig"/>
    <property type="match status" value="1"/>
</dbReference>
<name>A0AAJ7RI34_CEPCN</name>
<feature type="domain" description="HYDIN/VesB/CFA65-like Ig-like" evidence="6">
    <location>
        <begin position="181"/>
        <end position="273"/>
    </location>
</feature>
<accession>A0AAJ7RI34</accession>
<dbReference type="AlphaFoldDB" id="A0AAJ7RI34"/>
<dbReference type="Pfam" id="PF24771">
    <property type="entry name" value="Ig_CFAP74_1st"/>
    <property type="match status" value="1"/>
</dbReference>
<dbReference type="PANTHER" id="PTHR23053">
    <property type="entry name" value="DLEC1 DELETED IN LUNG AND ESOPHAGEAL CANCER 1"/>
    <property type="match status" value="1"/>
</dbReference>
<dbReference type="KEGG" id="ccin:107268300"/>
<dbReference type="GO" id="GO:0003341">
    <property type="term" value="P:cilium movement"/>
    <property type="evidence" value="ECO:0007669"/>
    <property type="project" value="TreeGrafter"/>
</dbReference>
<protein>
    <submittedName>
        <fullName evidence="8">Hydrocephalus-inducing protein homolog</fullName>
    </submittedName>
</protein>
<proteinExistence type="predicted"/>
<dbReference type="Proteomes" id="UP000694920">
    <property type="component" value="Unplaced"/>
</dbReference>
<evidence type="ECO:0000256" key="4">
    <source>
        <dbReference type="ARBA" id="ARBA00023069"/>
    </source>
</evidence>
<evidence type="ECO:0000259" key="6">
    <source>
        <dbReference type="Pfam" id="PF22544"/>
    </source>
</evidence>
<dbReference type="RefSeq" id="XP_024941382.1">
    <property type="nucleotide sequence ID" value="XM_025085614.1"/>
</dbReference>
<dbReference type="InterPro" id="IPR053879">
    <property type="entry name" value="HYDIN_VesB_CFA65-like_Ig"/>
</dbReference>
<evidence type="ECO:0000256" key="2">
    <source>
        <dbReference type="ARBA" id="ARBA00004496"/>
    </source>
</evidence>
<dbReference type="SUPFAM" id="SSF49354">
    <property type="entry name" value="PapD-like"/>
    <property type="match status" value="1"/>
</dbReference>
<evidence type="ECO:0000256" key="3">
    <source>
        <dbReference type="ARBA" id="ARBA00022490"/>
    </source>
</evidence>
<evidence type="ECO:0000256" key="5">
    <source>
        <dbReference type="ARBA" id="ARBA00023273"/>
    </source>
</evidence>
<evidence type="ECO:0000256" key="1">
    <source>
        <dbReference type="ARBA" id="ARBA00004138"/>
    </source>
</evidence>
<organism evidence="7 8">
    <name type="scientific">Cephus cinctus</name>
    <name type="common">Wheat stem sawfly</name>
    <dbReference type="NCBI Taxonomy" id="211228"/>
    <lineage>
        <taxon>Eukaryota</taxon>
        <taxon>Metazoa</taxon>
        <taxon>Ecdysozoa</taxon>
        <taxon>Arthropoda</taxon>
        <taxon>Hexapoda</taxon>
        <taxon>Insecta</taxon>
        <taxon>Pterygota</taxon>
        <taxon>Neoptera</taxon>
        <taxon>Endopterygota</taxon>
        <taxon>Hymenoptera</taxon>
        <taxon>Cephoidea</taxon>
        <taxon>Cephidae</taxon>
        <taxon>Cephus</taxon>
    </lineage>
</organism>
<dbReference type="InterPro" id="IPR033305">
    <property type="entry name" value="Hydin-like"/>
</dbReference>
<reference evidence="8" key="1">
    <citation type="submission" date="2025-08" db="UniProtKB">
        <authorList>
            <consortium name="RefSeq"/>
        </authorList>
    </citation>
    <scope>IDENTIFICATION</scope>
</reference>
<comment type="subcellular location">
    <subcellularLocation>
        <location evidence="1">Cell projection</location>
        <location evidence="1">Cilium</location>
    </subcellularLocation>
    <subcellularLocation>
        <location evidence="2">Cytoplasm</location>
    </subcellularLocation>
</comment>
<dbReference type="InterPro" id="IPR013783">
    <property type="entry name" value="Ig-like_fold"/>
</dbReference>
<evidence type="ECO:0000313" key="7">
    <source>
        <dbReference type="Proteomes" id="UP000694920"/>
    </source>
</evidence>
<keyword evidence="3" id="KW-0963">Cytoplasm</keyword>
<evidence type="ECO:0000313" key="8">
    <source>
        <dbReference type="RefSeq" id="XP_024941382.1"/>
    </source>
</evidence>